<protein>
    <submittedName>
        <fullName evidence="2">Enoyl-CoA hydratase/isomerase family protein</fullName>
    </submittedName>
</protein>
<dbReference type="PANTHER" id="PTHR42964">
    <property type="entry name" value="ENOYL-COA HYDRATASE"/>
    <property type="match status" value="1"/>
</dbReference>
<dbReference type="Proteomes" id="UP001187346">
    <property type="component" value="Unassembled WGS sequence"/>
</dbReference>
<dbReference type="InterPro" id="IPR051683">
    <property type="entry name" value="Enoyl-CoA_Hydratase/Isomerase"/>
</dbReference>
<dbReference type="InterPro" id="IPR029045">
    <property type="entry name" value="ClpP/crotonase-like_dom_sf"/>
</dbReference>
<evidence type="ECO:0000256" key="1">
    <source>
        <dbReference type="ARBA" id="ARBA00005254"/>
    </source>
</evidence>
<comment type="caution">
    <text evidence="2">The sequence shown here is derived from an EMBL/GenBank/DDBJ whole genome shotgun (WGS) entry which is preliminary data.</text>
</comment>
<dbReference type="CDD" id="cd06558">
    <property type="entry name" value="crotonase-like"/>
    <property type="match status" value="1"/>
</dbReference>
<dbReference type="PANTHER" id="PTHR42964:SF1">
    <property type="entry name" value="POLYKETIDE BIOSYNTHESIS ENOYL-COA HYDRATASE PKSH-RELATED"/>
    <property type="match status" value="1"/>
</dbReference>
<organism evidence="2 3">
    <name type="scientific">Streptomyces prunicolor</name>
    <dbReference type="NCBI Taxonomy" id="67348"/>
    <lineage>
        <taxon>Bacteria</taxon>
        <taxon>Bacillati</taxon>
        <taxon>Actinomycetota</taxon>
        <taxon>Actinomycetes</taxon>
        <taxon>Kitasatosporales</taxon>
        <taxon>Streptomycetaceae</taxon>
        <taxon>Streptomyces</taxon>
    </lineage>
</organism>
<proteinExistence type="inferred from homology"/>
<dbReference type="Gene3D" id="3.90.226.10">
    <property type="entry name" value="2-enoyl-CoA Hydratase, Chain A, domain 1"/>
    <property type="match status" value="1"/>
</dbReference>
<comment type="similarity">
    <text evidence="1">Belongs to the enoyl-CoA hydratase/isomerase family.</text>
</comment>
<dbReference type="EMBL" id="JAWMAJ010000215">
    <property type="protein sequence ID" value="MDV7222255.1"/>
    <property type="molecule type" value="Genomic_DNA"/>
</dbReference>
<evidence type="ECO:0000313" key="2">
    <source>
        <dbReference type="EMBL" id="MDV7222255.1"/>
    </source>
</evidence>
<gene>
    <name evidence="2" type="ORF">R5A26_40615</name>
</gene>
<evidence type="ECO:0000313" key="3">
    <source>
        <dbReference type="Proteomes" id="UP001187346"/>
    </source>
</evidence>
<dbReference type="RefSeq" id="WP_317775165.1">
    <property type="nucleotide sequence ID" value="NZ_JAWMAJ010000215.1"/>
</dbReference>
<accession>A0ABU4FQE5</accession>
<dbReference type="SUPFAM" id="SSF52096">
    <property type="entry name" value="ClpP/crotonase"/>
    <property type="match status" value="1"/>
</dbReference>
<sequence length="101" mass="10971">MSKVSAVRSVAAGGDVRIVTLNRPDRPNGVSEELRRRLPEVWRELADDTRARTVVLTGAGLVFSAGGDFDHLLRHHTDPDLRERSIRCSAGTATATATATY</sequence>
<reference evidence="2 3" key="1">
    <citation type="submission" date="2023-10" db="EMBL/GenBank/DDBJ databases">
        <title>Characterization of rhizosphere-enriched actinobacteria from wheat plants lab-grown on chernevaya soil.</title>
        <authorList>
            <person name="Tikhonova E.N."/>
            <person name="Konopkin A."/>
            <person name="Kravchenko I.K."/>
        </authorList>
    </citation>
    <scope>NUCLEOTIDE SEQUENCE [LARGE SCALE GENOMIC DNA]</scope>
    <source>
        <strain evidence="2 3">RR29</strain>
    </source>
</reference>
<keyword evidence="3" id="KW-1185">Reference proteome</keyword>
<dbReference type="Pfam" id="PF00378">
    <property type="entry name" value="ECH_1"/>
    <property type="match status" value="1"/>
</dbReference>
<dbReference type="InterPro" id="IPR001753">
    <property type="entry name" value="Enoyl-CoA_hydra/iso"/>
</dbReference>
<name>A0ABU4FQE5_9ACTN</name>